<evidence type="ECO:0000259" key="3">
    <source>
        <dbReference type="Pfam" id="PF19274"/>
    </source>
</evidence>
<dbReference type="EMBL" id="PKPP01003097">
    <property type="protein sequence ID" value="PWA71343.1"/>
    <property type="molecule type" value="Genomic_DNA"/>
</dbReference>
<organism evidence="4 5">
    <name type="scientific">Artemisia annua</name>
    <name type="common">Sweet wormwood</name>
    <dbReference type="NCBI Taxonomy" id="35608"/>
    <lineage>
        <taxon>Eukaryota</taxon>
        <taxon>Viridiplantae</taxon>
        <taxon>Streptophyta</taxon>
        <taxon>Embryophyta</taxon>
        <taxon>Tracheophyta</taxon>
        <taxon>Spermatophyta</taxon>
        <taxon>Magnoliopsida</taxon>
        <taxon>eudicotyledons</taxon>
        <taxon>Gunneridae</taxon>
        <taxon>Pentapetalae</taxon>
        <taxon>asterids</taxon>
        <taxon>campanulids</taxon>
        <taxon>Asterales</taxon>
        <taxon>Asteraceae</taxon>
        <taxon>Asteroideae</taxon>
        <taxon>Anthemideae</taxon>
        <taxon>Artemisiinae</taxon>
        <taxon>Artemisia</taxon>
    </lineage>
</organism>
<dbReference type="OrthoDB" id="1741304at2759"/>
<dbReference type="AlphaFoldDB" id="A0A2U1NCX7"/>
<dbReference type="STRING" id="35608.A0A2U1NCX7"/>
<reference evidence="4 5" key="1">
    <citation type="journal article" date="2018" name="Mol. Plant">
        <title>The genome of Artemisia annua provides insight into the evolution of Asteraceae family and artemisinin biosynthesis.</title>
        <authorList>
            <person name="Shen Q."/>
            <person name="Zhang L."/>
            <person name="Liao Z."/>
            <person name="Wang S."/>
            <person name="Yan T."/>
            <person name="Shi P."/>
            <person name="Liu M."/>
            <person name="Fu X."/>
            <person name="Pan Q."/>
            <person name="Wang Y."/>
            <person name="Lv Z."/>
            <person name="Lu X."/>
            <person name="Zhang F."/>
            <person name="Jiang W."/>
            <person name="Ma Y."/>
            <person name="Chen M."/>
            <person name="Hao X."/>
            <person name="Li L."/>
            <person name="Tang Y."/>
            <person name="Lv G."/>
            <person name="Zhou Y."/>
            <person name="Sun X."/>
            <person name="Brodelius P.E."/>
            <person name="Rose J.K.C."/>
            <person name="Tang K."/>
        </authorList>
    </citation>
    <scope>NUCLEOTIDE SEQUENCE [LARGE SCALE GENOMIC DNA]</scope>
    <source>
        <strain evidence="5">cv. Huhao1</strain>
        <tissue evidence="4">Leaf</tissue>
    </source>
</reference>
<feature type="region of interest" description="Disordered" evidence="2">
    <location>
        <begin position="57"/>
        <end position="82"/>
    </location>
</feature>
<protein>
    <submittedName>
        <fullName evidence="4">Guanine nucleotide binding protein (G-protein), alpha subunit</fullName>
    </submittedName>
</protein>
<evidence type="ECO:0000313" key="5">
    <source>
        <dbReference type="Proteomes" id="UP000245207"/>
    </source>
</evidence>
<dbReference type="Proteomes" id="UP000245207">
    <property type="component" value="Unassembled WGS sequence"/>
</dbReference>
<proteinExistence type="inferred from homology"/>
<name>A0A2U1NCX7_ARTAN</name>
<feature type="domain" description="PI4-kinase N-terminal" evidence="3">
    <location>
        <begin position="135"/>
        <end position="181"/>
    </location>
</feature>
<evidence type="ECO:0000256" key="2">
    <source>
        <dbReference type="SAM" id="MobiDB-lite"/>
    </source>
</evidence>
<feature type="compositionally biased region" description="Basic and acidic residues" evidence="2">
    <location>
        <begin position="57"/>
        <end position="77"/>
    </location>
</feature>
<comment type="caution">
    <text evidence="4">The sequence shown here is derived from an EMBL/GenBank/DDBJ whole genome shotgun (WGS) entry which is preliminary data.</text>
</comment>
<sequence>MLCTIIWEDGVRFAFRVHQFAGGFDTGAMHIFEEKGSLLRHSHFQKKKLNYSLLKNETEGQKQDDRNESISEVDCSKSSKPHTNRPIAIITSFPEVILVDIDTGDQLAIGKKMGRKFGMGQTCTHPFHFLVKTNIQLSQISQLRSSGADFLGPLLPAVADIFSDFNPTGDVELSLLKYACNVLHKVANAQCPHDTHFWVYDDGRYEEEGQNNIKGNMLEKGELARLHPTVASNPNDMTGETGTLGYMALEATEGTRAFEKDGLRRSHINGGSISSVNLSFDRRFPSLGADENHVEGQK</sequence>
<evidence type="ECO:0000313" key="4">
    <source>
        <dbReference type="EMBL" id="PWA71343.1"/>
    </source>
</evidence>
<dbReference type="Pfam" id="PF19274">
    <property type="entry name" value="PI4K_N"/>
    <property type="match status" value="1"/>
</dbReference>
<dbReference type="InterPro" id="IPR045495">
    <property type="entry name" value="PI4K_N"/>
</dbReference>
<gene>
    <name evidence="4" type="ORF">CTI12_AA279090</name>
</gene>
<comment type="similarity">
    <text evidence="1">Belongs to the PI3/PI4-kinase family. Type III PI4K subfamily.</text>
</comment>
<keyword evidence="5" id="KW-1185">Reference proteome</keyword>
<evidence type="ECO:0000256" key="1">
    <source>
        <dbReference type="ARBA" id="ARBA00006209"/>
    </source>
</evidence>
<accession>A0A2U1NCX7</accession>